<evidence type="ECO:0000256" key="1">
    <source>
        <dbReference type="SAM" id="MobiDB-lite"/>
    </source>
</evidence>
<reference evidence="3" key="1">
    <citation type="submission" date="2015-03" db="EMBL/GenBank/DDBJ databases">
        <authorList>
            <consortium name="Pathogen Informatics"/>
        </authorList>
    </citation>
    <scope>NUCLEOTIDE SEQUENCE [LARGE SCALE GENOMIC DNA]</scope>
    <source>
        <strain evidence="3">K00500041</strain>
    </source>
</reference>
<sequence>MLKAVVSPSATTSAESPIGPSAGARSAMIITSRSPLGPLRRCLTESVVSKNR</sequence>
<organism evidence="2 3">
    <name type="scientific">Mycobacterium tuberculosis</name>
    <dbReference type="NCBI Taxonomy" id="1773"/>
    <lineage>
        <taxon>Bacteria</taxon>
        <taxon>Bacillati</taxon>
        <taxon>Actinomycetota</taxon>
        <taxon>Actinomycetes</taxon>
        <taxon>Mycobacteriales</taxon>
        <taxon>Mycobacteriaceae</taxon>
        <taxon>Mycobacterium</taxon>
        <taxon>Mycobacterium tuberculosis complex</taxon>
    </lineage>
</organism>
<proteinExistence type="predicted"/>
<name>A0A0U0SW67_MYCTX</name>
<dbReference type="Proteomes" id="UP000038802">
    <property type="component" value="Unassembled WGS sequence"/>
</dbReference>
<accession>A0A0U0SW67</accession>
<evidence type="ECO:0000313" key="2">
    <source>
        <dbReference type="EMBL" id="COX07851.1"/>
    </source>
</evidence>
<protein>
    <submittedName>
        <fullName evidence="2">Uncharacterized protein</fullName>
    </submittedName>
</protein>
<dbReference type="AlphaFoldDB" id="A0A0U0SW67"/>
<dbReference type="EMBL" id="CSAE01000911">
    <property type="protein sequence ID" value="COX07851.1"/>
    <property type="molecule type" value="Genomic_DNA"/>
</dbReference>
<gene>
    <name evidence="2" type="ORF">ERS007703_04728</name>
</gene>
<evidence type="ECO:0000313" key="3">
    <source>
        <dbReference type="Proteomes" id="UP000038802"/>
    </source>
</evidence>
<feature type="region of interest" description="Disordered" evidence="1">
    <location>
        <begin position="1"/>
        <end position="30"/>
    </location>
</feature>